<keyword evidence="2" id="KW-1185">Reference proteome</keyword>
<dbReference type="EMBL" id="JBHULV010000044">
    <property type="protein sequence ID" value="MFD2732506.1"/>
    <property type="molecule type" value="Genomic_DNA"/>
</dbReference>
<dbReference type="Proteomes" id="UP001597546">
    <property type="component" value="Unassembled WGS sequence"/>
</dbReference>
<reference evidence="2" key="1">
    <citation type="journal article" date="2019" name="Int. J. Syst. Evol. Microbiol.">
        <title>The Global Catalogue of Microorganisms (GCM) 10K type strain sequencing project: providing services to taxonomists for standard genome sequencing and annotation.</title>
        <authorList>
            <consortium name="The Broad Institute Genomics Platform"/>
            <consortium name="The Broad Institute Genome Sequencing Center for Infectious Disease"/>
            <person name="Wu L."/>
            <person name="Ma J."/>
        </authorList>
    </citation>
    <scope>NUCLEOTIDE SEQUENCE [LARGE SCALE GENOMIC DNA]</scope>
    <source>
        <strain evidence="2">KCTC 42456</strain>
    </source>
</reference>
<name>A0ABW5TTB5_9SPHI</name>
<proteinExistence type="predicted"/>
<evidence type="ECO:0000313" key="2">
    <source>
        <dbReference type="Proteomes" id="UP001597546"/>
    </source>
</evidence>
<dbReference type="RefSeq" id="WP_379100956.1">
    <property type="nucleotide sequence ID" value="NZ_JBHULV010000044.1"/>
</dbReference>
<organism evidence="1 2">
    <name type="scientific">Pedobacter alpinus</name>
    <dbReference type="NCBI Taxonomy" id="1590643"/>
    <lineage>
        <taxon>Bacteria</taxon>
        <taxon>Pseudomonadati</taxon>
        <taxon>Bacteroidota</taxon>
        <taxon>Sphingobacteriia</taxon>
        <taxon>Sphingobacteriales</taxon>
        <taxon>Sphingobacteriaceae</taxon>
        <taxon>Pedobacter</taxon>
    </lineage>
</organism>
<evidence type="ECO:0000313" key="1">
    <source>
        <dbReference type="EMBL" id="MFD2732506.1"/>
    </source>
</evidence>
<protein>
    <submittedName>
        <fullName evidence="1">Uncharacterized protein</fullName>
    </submittedName>
</protein>
<sequence>MLKHIRNISYKSIVEQWSDNLCYK</sequence>
<accession>A0ABW5TTB5</accession>
<gene>
    <name evidence="1" type="ORF">ACFSSE_12415</name>
</gene>
<comment type="caution">
    <text evidence="1">The sequence shown here is derived from an EMBL/GenBank/DDBJ whole genome shotgun (WGS) entry which is preliminary data.</text>
</comment>